<name>A0A1Q9BXB5_SYMMI</name>
<evidence type="ECO:0000313" key="3">
    <source>
        <dbReference type="Proteomes" id="UP000186817"/>
    </source>
</evidence>
<dbReference type="Proteomes" id="UP000186817">
    <property type="component" value="Unassembled WGS sequence"/>
</dbReference>
<evidence type="ECO:0000313" key="2">
    <source>
        <dbReference type="EMBL" id="OLP75292.1"/>
    </source>
</evidence>
<dbReference type="AlphaFoldDB" id="A0A1Q9BXB5"/>
<evidence type="ECO:0000256" key="1">
    <source>
        <dbReference type="SAM" id="MobiDB-lite"/>
    </source>
</evidence>
<feature type="region of interest" description="Disordered" evidence="1">
    <location>
        <begin position="148"/>
        <end position="170"/>
    </location>
</feature>
<organism evidence="2 3">
    <name type="scientific">Symbiodinium microadriaticum</name>
    <name type="common">Dinoflagellate</name>
    <name type="synonym">Zooxanthella microadriatica</name>
    <dbReference type="NCBI Taxonomy" id="2951"/>
    <lineage>
        <taxon>Eukaryota</taxon>
        <taxon>Sar</taxon>
        <taxon>Alveolata</taxon>
        <taxon>Dinophyceae</taxon>
        <taxon>Suessiales</taxon>
        <taxon>Symbiodiniaceae</taxon>
        <taxon>Symbiodinium</taxon>
    </lineage>
</organism>
<gene>
    <name evidence="2" type="ORF">AK812_SmicGene44941</name>
</gene>
<sequence length="170" mass="18579">MFCLLYLVIRYDVTMCMRSTDIRCPLLFALGEDGDGEIVALRQTIARAGAPQLRLWLHISMARLFELFCPLSREEVEDMCLPQVDLRMAQGSLIAGLSALRAEGTEKCITGGIAVAAAEGGGDLEAGPSDSEKALYEHHFNPDFQVSSRYGQRSEPDGTNGIYPVRPLGV</sequence>
<accession>A0A1Q9BXB5</accession>
<protein>
    <submittedName>
        <fullName evidence="2">Uncharacterized protein</fullName>
    </submittedName>
</protein>
<keyword evidence="3" id="KW-1185">Reference proteome</keyword>
<proteinExistence type="predicted"/>
<dbReference type="EMBL" id="LSRX01002614">
    <property type="protein sequence ID" value="OLP75292.1"/>
    <property type="molecule type" value="Genomic_DNA"/>
</dbReference>
<reference evidence="2 3" key="1">
    <citation type="submission" date="2016-02" db="EMBL/GenBank/DDBJ databases">
        <title>Genome analysis of coral dinoflagellate symbionts highlights evolutionary adaptations to a symbiotic lifestyle.</title>
        <authorList>
            <person name="Aranda M."/>
            <person name="Li Y."/>
            <person name="Liew Y.J."/>
            <person name="Baumgarten S."/>
            <person name="Simakov O."/>
            <person name="Wilson M."/>
            <person name="Piel J."/>
            <person name="Ashoor H."/>
            <person name="Bougouffa S."/>
            <person name="Bajic V.B."/>
            <person name="Ryu T."/>
            <person name="Ravasi T."/>
            <person name="Bayer T."/>
            <person name="Micklem G."/>
            <person name="Kim H."/>
            <person name="Bhak J."/>
            <person name="Lajeunesse T.C."/>
            <person name="Voolstra C.R."/>
        </authorList>
    </citation>
    <scope>NUCLEOTIDE SEQUENCE [LARGE SCALE GENOMIC DNA]</scope>
    <source>
        <strain evidence="2 3">CCMP2467</strain>
    </source>
</reference>
<comment type="caution">
    <text evidence="2">The sequence shown here is derived from an EMBL/GenBank/DDBJ whole genome shotgun (WGS) entry which is preliminary data.</text>
</comment>